<name>A0A2G8RH07_9RHOB</name>
<evidence type="ECO:0000313" key="2">
    <source>
        <dbReference type="Proteomes" id="UP000231259"/>
    </source>
</evidence>
<accession>A0A2G8RH07</accession>
<proteinExistence type="predicted"/>
<dbReference type="AlphaFoldDB" id="A0A2G8RH07"/>
<protein>
    <submittedName>
        <fullName evidence="1">Uncharacterized protein</fullName>
    </submittedName>
</protein>
<dbReference type="Proteomes" id="UP000231259">
    <property type="component" value="Unassembled WGS sequence"/>
</dbReference>
<reference evidence="1 2" key="1">
    <citation type="submission" date="2013-09" db="EMBL/GenBank/DDBJ databases">
        <title>Genome sequencing of Phaeobacter antarcticus sp. nov. SM1211.</title>
        <authorList>
            <person name="Zhang X.-Y."/>
            <person name="Liu C."/>
            <person name="Chen X.-L."/>
            <person name="Xie B.-B."/>
            <person name="Qin Q.-L."/>
            <person name="Rong J.-C."/>
            <person name="Zhang Y.-Z."/>
        </authorList>
    </citation>
    <scope>NUCLEOTIDE SEQUENCE [LARGE SCALE GENOMIC DNA]</scope>
    <source>
        <strain evidence="1 2">SM1211</strain>
    </source>
</reference>
<evidence type="ECO:0000313" key="1">
    <source>
        <dbReference type="EMBL" id="PIL20810.1"/>
    </source>
</evidence>
<comment type="caution">
    <text evidence="1">The sequence shown here is derived from an EMBL/GenBank/DDBJ whole genome shotgun (WGS) entry which is preliminary data.</text>
</comment>
<sequence>MFGDTPKAALTPVIDVKTLHAKTGAMALENDFLSGSLAKAGLLSRCPAAGCVTPKACFRHDAICREGRAKKRIDPAAKLSGSCQTIVLGISRGSVCYRPRPVSDADLKLMHRIDKPHVAGYARAGGFQAGPVTRRHTDETHGHRGIVSQAGNLESDASMRSMAPPWRHNISPSLLRKLSITRPNQVWAMDLTYIPMTPGFIYLAAVLA</sequence>
<dbReference type="EMBL" id="AWWI01000054">
    <property type="protein sequence ID" value="PIL20810.1"/>
    <property type="molecule type" value="Genomic_DNA"/>
</dbReference>
<gene>
    <name evidence="1" type="ORF">P775_07505</name>
</gene>
<keyword evidence="2" id="KW-1185">Reference proteome</keyword>
<organism evidence="1 2">
    <name type="scientific">Puniceibacterium antarcticum</name>
    <dbReference type="NCBI Taxonomy" id="1206336"/>
    <lineage>
        <taxon>Bacteria</taxon>
        <taxon>Pseudomonadati</taxon>
        <taxon>Pseudomonadota</taxon>
        <taxon>Alphaproteobacteria</taxon>
        <taxon>Rhodobacterales</taxon>
        <taxon>Paracoccaceae</taxon>
        <taxon>Puniceibacterium</taxon>
    </lineage>
</organism>